<evidence type="ECO:0000256" key="9">
    <source>
        <dbReference type="SAM" id="MobiDB-lite"/>
    </source>
</evidence>
<evidence type="ECO:0000256" key="5">
    <source>
        <dbReference type="ARBA" id="ARBA00022552"/>
    </source>
</evidence>
<dbReference type="PANTHER" id="PTHR31633">
    <property type="entry name" value="H/ACA RIBONUCLEOPROTEIN COMPLEX NON-CORE SUBUNIT NAF1"/>
    <property type="match status" value="1"/>
</dbReference>
<evidence type="ECO:0000256" key="8">
    <source>
        <dbReference type="ARBA" id="ARBA00023242"/>
    </source>
</evidence>
<feature type="region of interest" description="Disordered" evidence="9">
    <location>
        <begin position="633"/>
        <end position="880"/>
    </location>
</feature>
<comment type="subcellular location">
    <subcellularLocation>
        <location evidence="1">Nucleus</location>
    </subcellularLocation>
</comment>
<evidence type="ECO:0000313" key="10">
    <source>
        <dbReference type="EMBL" id="GFO33115.1"/>
    </source>
</evidence>
<feature type="compositionally biased region" description="Polar residues" evidence="9">
    <location>
        <begin position="720"/>
        <end position="735"/>
    </location>
</feature>
<reference evidence="10 11" key="1">
    <citation type="journal article" date="2021" name="Elife">
        <title>Chloroplast acquisition without the gene transfer in kleptoplastic sea slugs, Plakobranchus ocellatus.</title>
        <authorList>
            <person name="Maeda T."/>
            <person name="Takahashi S."/>
            <person name="Yoshida T."/>
            <person name="Shimamura S."/>
            <person name="Takaki Y."/>
            <person name="Nagai Y."/>
            <person name="Toyoda A."/>
            <person name="Suzuki Y."/>
            <person name="Arimoto A."/>
            <person name="Ishii H."/>
            <person name="Satoh N."/>
            <person name="Nishiyama T."/>
            <person name="Hasebe M."/>
            <person name="Maruyama T."/>
            <person name="Minagawa J."/>
            <person name="Obokata J."/>
            <person name="Shigenobu S."/>
        </authorList>
    </citation>
    <scope>NUCLEOTIDE SEQUENCE [LARGE SCALE GENOMIC DNA]</scope>
</reference>
<dbReference type="Pfam" id="PF04410">
    <property type="entry name" value="Gar1"/>
    <property type="match status" value="1"/>
</dbReference>
<dbReference type="InterPro" id="IPR007504">
    <property type="entry name" value="H/ACA_rnp_Gar1/Naf1"/>
</dbReference>
<evidence type="ECO:0000256" key="6">
    <source>
        <dbReference type="ARBA" id="ARBA00022553"/>
    </source>
</evidence>
<dbReference type="InterPro" id="IPR040309">
    <property type="entry name" value="Naf1"/>
</dbReference>
<keyword evidence="6" id="KW-0597">Phosphoprotein</keyword>
<dbReference type="InterPro" id="IPR038664">
    <property type="entry name" value="Gar1/Naf1_Cbf5-bd_sf"/>
</dbReference>
<evidence type="ECO:0000256" key="7">
    <source>
        <dbReference type="ARBA" id="ARBA00022884"/>
    </source>
</evidence>
<keyword evidence="4" id="KW-0690">Ribosome biogenesis</keyword>
<keyword evidence="10" id="KW-0687">Ribonucleoprotein</keyword>
<accession>A0AAV4CJP7</accession>
<feature type="compositionally biased region" description="Basic and acidic residues" evidence="9">
    <location>
        <begin position="651"/>
        <end position="665"/>
    </location>
</feature>
<feature type="compositionally biased region" description="Pro residues" evidence="9">
    <location>
        <begin position="708"/>
        <end position="718"/>
    </location>
</feature>
<comment type="caution">
    <text evidence="10">The sequence shown here is derived from an EMBL/GenBank/DDBJ whole genome shotgun (WGS) entry which is preliminary data.</text>
</comment>
<dbReference type="GO" id="GO:0005732">
    <property type="term" value="C:sno(s)RNA-containing ribonucleoprotein complex"/>
    <property type="evidence" value="ECO:0007669"/>
    <property type="project" value="InterPro"/>
</dbReference>
<keyword evidence="11" id="KW-1185">Reference proteome</keyword>
<keyword evidence="5" id="KW-0698">rRNA processing</keyword>
<dbReference type="GO" id="GO:0003723">
    <property type="term" value="F:RNA binding"/>
    <property type="evidence" value="ECO:0007669"/>
    <property type="project" value="UniProtKB-KW"/>
</dbReference>
<dbReference type="GO" id="GO:0000493">
    <property type="term" value="P:box H/ACA snoRNP assembly"/>
    <property type="evidence" value="ECO:0007669"/>
    <property type="project" value="InterPro"/>
</dbReference>
<dbReference type="GO" id="GO:0001522">
    <property type="term" value="P:pseudouridine synthesis"/>
    <property type="evidence" value="ECO:0007669"/>
    <property type="project" value="InterPro"/>
</dbReference>
<feature type="compositionally biased region" description="Pro residues" evidence="9">
    <location>
        <begin position="870"/>
        <end position="880"/>
    </location>
</feature>
<sequence>MCDNKHLDDSVMDIAGNNGFDSISIGSVQTETINHNEGSNENQVRENLTEKELISSTVNSVSVESQAFPPSISDKTDHVAENINNCTHSHTKLIAKAIGEETHDTSQSHTISLLESTQLSVSLPGSIPSQTNSCATSLNCPPSQSLHHASTKISNVVLTQIKSDVPSQISNESTTQISHDNPTQVSHDASTQISHKAPDQTSQDAPIKMVHDVSDQPEDAPLHISDNAPAQTSQDTLIKMVHDESDKPEDASLHISDNASAQTSQDAPIKMVHDMSDQPEEAPLHISDNAPAQTSQDAPIKMMHDVSDQPEDAPLHISDNAPTQISQYIPSGMSPDVSDNPVVLHSSLSEKDVSTAEKHSLNCHELPTDADMDENISLENPPVQTVSESDYATPTPATINNVVVEMLEIKQEPPDEVYGQVELLHRGGPLVVYSSDDADDSDNNSKRSSCSSSSWSPPAIIDAKEELDDVISDEEVEKKLTSTKLAMSKNRSRTEGEIFPEELPPLEYLMISPDESVELEPLGVISGIVDILIVVRADDKSPALYDDTILFVEGRKPLGLIFETFGTVEKPYYSVRFNSVADITKKNFQVGQRVYFAPKADNLTKYVFIAELRKVKCDDASWKNDNEVPAVHRDYSDDEEERREKRRAKNKERGITDDGSKENLVQRKRKKRRPGQEAEDLPGPSKPGLLSGDLMRNPFGTQGQRFKAPPPGQWPPPQQTNMDNSRGQINTSNVTGPRVRGQFSTPPPPAPGGRAFHTPPPPPNTASFGQSPSWNCGQTATGIPQLSPLPASTAQSFNMPPPFPPLHPSGSPSPVSGRAPFSTSLPPPPVFHKKQPFASPPLPTFSSPCHPAFPNSNRPLPPVANVSVRPPGPPSSFPPSWSPNCPPPFPPCPINSYGLRPSNFNPAVPPPPPPVGSNCSAQTFPVFGSTPPPLANNKNQQ</sequence>
<feature type="compositionally biased region" description="Polar residues" evidence="9">
    <location>
        <begin position="255"/>
        <end position="266"/>
    </location>
</feature>
<dbReference type="PANTHER" id="PTHR31633:SF1">
    <property type="entry name" value="H_ACA RIBONUCLEOPROTEIN COMPLEX NON-CORE SUBUNIT NAF1"/>
    <property type="match status" value="1"/>
</dbReference>
<keyword evidence="7" id="KW-0694">RNA-binding</keyword>
<evidence type="ECO:0000256" key="1">
    <source>
        <dbReference type="ARBA" id="ARBA00004123"/>
    </source>
</evidence>
<evidence type="ECO:0000256" key="4">
    <source>
        <dbReference type="ARBA" id="ARBA00022517"/>
    </source>
</evidence>
<dbReference type="InterPro" id="IPR009000">
    <property type="entry name" value="Transl_B-barrel_sf"/>
</dbReference>
<feature type="region of interest" description="Disordered" evidence="9">
    <location>
        <begin position="244"/>
        <end position="296"/>
    </location>
</feature>
<evidence type="ECO:0000256" key="2">
    <source>
        <dbReference type="ARBA" id="ARBA00009801"/>
    </source>
</evidence>
<feature type="compositionally biased region" description="Low complexity" evidence="9">
    <location>
        <begin position="446"/>
        <end position="456"/>
    </location>
</feature>
<proteinExistence type="inferred from homology"/>
<feature type="compositionally biased region" description="Polar residues" evidence="9">
    <location>
        <begin position="765"/>
        <end position="798"/>
    </location>
</feature>
<keyword evidence="8" id="KW-0539">Nucleus</keyword>
<evidence type="ECO:0000256" key="3">
    <source>
        <dbReference type="ARBA" id="ARBA00021438"/>
    </source>
</evidence>
<dbReference type="SUPFAM" id="SSF50447">
    <property type="entry name" value="Translation proteins"/>
    <property type="match status" value="1"/>
</dbReference>
<dbReference type="EMBL" id="BLXT01006765">
    <property type="protein sequence ID" value="GFO33115.1"/>
    <property type="molecule type" value="Genomic_DNA"/>
</dbReference>
<gene>
    <name evidence="10" type="ORF">PoB_005962000</name>
</gene>
<dbReference type="Proteomes" id="UP000735302">
    <property type="component" value="Unassembled WGS sequence"/>
</dbReference>
<dbReference type="AlphaFoldDB" id="A0AAV4CJP7"/>
<feature type="region of interest" description="Disordered" evidence="9">
    <location>
        <begin position="432"/>
        <end position="458"/>
    </location>
</feature>
<comment type="similarity">
    <text evidence="2">Belongs to the NAF1 family.</text>
</comment>
<evidence type="ECO:0000313" key="11">
    <source>
        <dbReference type="Proteomes" id="UP000735302"/>
    </source>
</evidence>
<organism evidence="10 11">
    <name type="scientific">Plakobranchus ocellatus</name>
    <dbReference type="NCBI Taxonomy" id="259542"/>
    <lineage>
        <taxon>Eukaryota</taxon>
        <taxon>Metazoa</taxon>
        <taxon>Spiralia</taxon>
        <taxon>Lophotrochozoa</taxon>
        <taxon>Mollusca</taxon>
        <taxon>Gastropoda</taxon>
        <taxon>Heterobranchia</taxon>
        <taxon>Euthyneura</taxon>
        <taxon>Panpulmonata</taxon>
        <taxon>Sacoglossa</taxon>
        <taxon>Placobranchoidea</taxon>
        <taxon>Plakobranchidae</taxon>
        <taxon>Plakobranchus</taxon>
    </lineage>
</organism>
<dbReference type="GO" id="GO:0043489">
    <property type="term" value="P:RNA stabilization"/>
    <property type="evidence" value="ECO:0007669"/>
    <property type="project" value="UniProtKB-ARBA"/>
</dbReference>
<protein>
    <recommendedName>
        <fullName evidence="3">H/ACA ribonucleoprotein complex non-core subunit NAF1</fullName>
    </recommendedName>
</protein>
<feature type="region of interest" description="Disordered" evidence="9">
    <location>
        <begin position="167"/>
        <end position="204"/>
    </location>
</feature>
<name>A0AAV4CJP7_9GAST</name>
<dbReference type="GO" id="GO:0006364">
    <property type="term" value="P:rRNA processing"/>
    <property type="evidence" value="ECO:0007669"/>
    <property type="project" value="UniProtKB-KW"/>
</dbReference>
<dbReference type="Gene3D" id="2.40.10.230">
    <property type="entry name" value="Probable tRNA pseudouridine synthase domain"/>
    <property type="match status" value="1"/>
</dbReference>
<dbReference type="GO" id="GO:0005634">
    <property type="term" value="C:nucleus"/>
    <property type="evidence" value="ECO:0007669"/>
    <property type="project" value="UniProtKB-SubCell"/>
</dbReference>
<feature type="region of interest" description="Disordered" evidence="9">
    <location>
        <begin position="900"/>
        <end position="941"/>
    </location>
</feature>
<dbReference type="FunFam" id="2.40.10.230:FF:000002">
    <property type="entry name" value="H/ACA ribonucleoprotein complex non-core subunit NAF1"/>
    <property type="match status" value="1"/>
</dbReference>